<dbReference type="PROSITE" id="PS51686">
    <property type="entry name" value="SAM_MT_RSMB_NOP"/>
    <property type="match status" value="1"/>
</dbReference>
<reference evidence="8" key="1">
    <citation type="journal article" date="2019" name="Int. J. Syst. Evol. Microbiol.">
        <title>The Global Catalogue of Microorganisms (GCM) 10K type strain sequencing project: providing services to taxonomists for standard genome sequencing and annotation.</title>
        <authorList>
            <consortium name="The Broad Institute Genomics Platform"/>
            <consortium name="The Broad Institute Genome Sequencing Center for Infectious Disease"/>
            <person name="Wu L."/>
            <person name="Ma J."/>
        </authorList>
    </citation>
    <scope>NUCLEOTIDE SEQUENCE [LARGE SCALE GENOMIC DNA]</scope>
    <source>
        <strain evidence="8">CCUG 54939</strain>
    </source>
</reference>
<dbReference type="InterPro" id="IPR029063">
    <property type="entry name" value="SAM-dependent_MTases_sf"/>
</dbReference>
<keyword evidence="2 5" id="KW-0808">Transferase</keyword>
<dbReference type="PANTHER" id="PTHR22807:SF53">
    <property type="entry name" value="RIBOSOMAL RNA SMALL SUBUNIT METHYLTRANSFERASE B-RELATED"/>
    <property type="match status" value="1"/>
</dbReference>
<evidence type="ECO:0000256" key="4">
    <source>
        <dbReference type="ARBA" id="ARBA00022884"/>
    </source>
</evidence>
<dbReference type="GO" id="GO:0032259">
    <property type="term" value="P:methylation"/>
    <property type="evidence" value="ECO:0007669"/>
    <property type="project" value="UniProtKB-KW"/>
</dbReference>
<name>A0ABV8CQE4_9GAMM</name>
<gene>
    <name evidence="7" type="ORF">ACFOSS_13080</name>
</gene>
<evidence type="ECO:0000259" key="6">
    <source>
        <dbReference type="PROSITE" id="PS51686"/>
    </source>
</evidence>
<evidence type="ECO:0000313" key="8">
    <source>
        <dbReference type="Proteomes" id="UP001595692"/>
    </source>
</evidence>
<proteinExistence type="inferred from homology"/>
<dbReference type="InterPro" id="IPR054728">
    <property type="entry name" value="RsmB-like_ferredoxin"/>
</dbReference>
<dbReference type="Pfam" id="PF01189">
    <property type="entry name" value="Methyltr_RsmB-F"/>
    <property type="match status" value="1"/>
</dbReference>
<evidence type="ECO:0000313" key="7">
    <source>
        <dbReference type="EMBL" id="MFC3914392.1"/>
    </source>
</evidence>
<dbReference type="Pfam" id="PF22458">
    <property type="entry name" value="RsmF-B_ferredox"/>
    <property type="match status" value="1"/>
</dbReference>
<keyword evidence="3 5" id="KW-0949">S-adenosyl-L-methionine</keyword>
<dbReference type="Proteomes" id="UP001595692">
    <property type="component" value="Unassembled WGS sequence"/>
</dbReference>
<protein>
    <submittedName>
        <fullName evidence="7">RsmB/NOP family class I SAM-dependent RNA methyltransferase</fullName>
        <ecNumber evidence="7">2.1.1.-</ecNumber>
    </submittedName>
</protein>
<dbReference type="PANTHER" id="PTHR22807">
    <property type="entry name" value="NOP2 YEAST -RELATED NOL1/NOP2/FMU SUN DOMAIN-CONTAINING"/>
    <property type="match status" value="1"/>
</dbReference>
<feature type="binding site" evidence="5">
    <location>
        <position position="257"/>
    </location>
    <ligand>
        <name>S-adenosyl-L-methionine</name>
        <dbReference type="ChEBI" id="CHEBI:59789"/>
    </ligand>
</feature>
<keyword evidence="4 5" id="KW-0694">RNA-binding</keyword>
<keyword evidence="8" id="KW-1185">Reference proteome</keyword>
<evidence type="ECO:0000256" key="1">
    <source>
        <dbReference type="ARBA" id="ARBA00022603"/>
    </source>
</evidence>
<dbReference type="GO" id="GO:0008168">
    <property type="term" value="F:methyltransferase activity"/>
    <property type="evidence" value="ECO:0007669"/>
    <property type="project" value="UniProtKB-KW"/>
</dbReference>
<dbReference type="SUPFAM" id="SSF53335">
    <property type="entry name" value="S-adenosyl-L-methionine-dependent methyltransferases"/>
    <property type="match status" value="1"/>
</dbReference>
<dbReference type="InterPro" id="IPR001678">
    <property type="entry name" value="MeTrfase_RsmB-F_NOP2_dom"/>
</dbReference>
<comment type="caution">
    <text evidence="5">Lacks conserved residue(s) required for the propagation of feature annotation.</text>
</comment>
<evidence type="ECO:0000256" key="3">
    <source>
        <dbReference type="ARBA" id="ARBA00022691"/>
    </source>
</evidence>
<dbReference type="InterPro" id="IPR023267">
    <property type="entry name" value="RCMT"/>
</dbReference>
<dbReference type="RefSeq" id="WP_377153214.1">
    <property type="nucleotide sequence ID" value="NZ_JBHSAF010000014.1"/>
</dbReference>
<comment type="caution">
    <text evidence="7">The sequence shown here is derived from an EMBL/GenBank/DDBJ whole genome shotgun (WGS) entry which is preliminary data.</text>
</comment>
<feature type="binding site" evidence="5">
    <location>
        <position position="302"/>
    </location>
    <ligand>
        <name>S-adenosyl-L-methionine</name>
        <dbReference type="ChEBI" id="CHEBI:59789"/>
    </ligand>
</feature>
<keyword evidence="1 5" id="KW-0489">Methyltransferase</keyword>
<dbReference type="InterPro" id="IPR049560">
    <property type="entry name" value="MeTrfase_RsmB-F_NOP2_cat"/>
</dbReference>
<comment type="similarity">
    <text evidence="5">Belongs to the class I-like SAM-binding methyltransferase superfamily. RsmB/NOP family.</text>
</comment>
<dbReference type="Gene3D" id="3.40.50.150">
    <property type="entry name" value="Vaccinia Virus protein VP39"/>
    <property type="match status" value="1"/>
</dbReference>
<feature type="active site" description="Nucleophile" evidence="5">
    <location>
        <position position="355"/>
    </location>
</feature>
<dbReference type="PRINTS" id="PR02008">
    <property type="entry name" value="RCMTFAMILY"/>
</dbReference>
<accession>A0ABV8CQE4</accession>
<organism evidence="7 8">
    <name type="scientific">Pseudaeromonas sharmana</name>
    <dbReference type="NCBI Taxonomy" id="328412"/>
    <lineage>
        <taxon>Bacteria</taxon>
        <taxon>Pseudomonadati</taxon>
        <taxon>Pseudomonadota</taxon>
        <taxon>Gammaproteobacteria</taxon>
        <taxon>Aeromonadales</taxon>
        <taxon>Aeromonadaceae</taxon>
        <taxon>Pseudaeromonas</taxon>
    </lineage>
</organism>
<sequence>MLKKPLTLRQCELVAAVLADVLRDGATLDRAYARQFSELRLAPSEQAAIALVTGDLLRRLNLYALLAGVEVEHAGIAAWSLLCIWHHFYNLPMPDCAAARQFDKSGYEARKQQARSAPMVWDGCPAWLDALGEEQLGDQWPAERRALGMTPLRYLRANTLKGSVDQLMQRLAAEGVETRPVAGVAHAVQVLNDAALFRTAAFQEGWFEQQDAGSQHIAAFLNVEPGMRVIDACAGAGGKTLQLAAAMHGKGRLLAMDVEEWKLENLRQRARRAGAHNVEARVITSSKTIKRLKETADRLLLDVPCSGLGVLKRNPDAKWRDTESRLPVLMALQADILNRYSQMVKPGGKLVYATCSILPSENQDQVARFLEQRGDEFQLEAEQVISPAATGFDGFYMARLVRRRDEA</sequence>
<dbReference type="EC" id="2.1.1.-" evidence="7"/>
<dbReference type="EMBL" id="JBHSAF010000014">
    <property type="protein sequence ID" value="MFC3914392.1"/>
    <property type="molecule type" value="Genomic_DNA"/>
</dbReference>
<evidence type="ECO:0000256" key="2">
    <source>
        <dbReference type="ARBA" id="ARBA00022679"/>
    </source>
</evidence>
<feature type="domain" description="SAM-dependent MTase RsmB/NOP-type" evidence="6">
    <location>
        <begin position="143"/>
        <end position="407"/>
    </location>
</feature>
<evidence type="ECO:0000256" key="5">
    <source>
        <dbReference type="PROSITE-ProRule" id="PRU01023"/>
    </source>
</evidence>
<dbReference type="CDD" id="cd02440">
    <property type="entry name" value="AdoMet_MTases"/>
    <property type="match status" value="1"/>
</dbReference>